<proteinExistence type="predicted"/>
<feature type="compositionally biased region" description="Basic and acidic residues" evidence="1">
    <location>
        <begin position="62"/>
        <end position="76"/>
    </location>
</feature>
<evidence type="ECO:0000313" key="3">
    <source>
        <dbReference type="Proteomes" id="UP000813385"/>
    </source>
</evidence>
<name>A0A8K0TL48_9PEZI</name>
<reference evidence="2" key="1">
    <citation type="journal article" date="2021" name="Nat. Commun.">
        <title>Genetic determinants of endophytism in the Arabidopsis root mycobiome.</title>
        <authorList>
            <person name="Mesny F."/>
            <person name="Miyauchi S."/>
            <person name="Thiergart T."/>
            <person name="Pickel B."/>
            <person name="Atanasova L."/>
            <person name="Karlsson M."/>
            <person name="Huettel B."/>
            <person name="Barry K.W."/>
            <person name="Haridas S."/>
            <person name="Chen C."/>
            <person name="Bauer D."/>
            <person name="Andreopoulos W."/>
            <person name="Pangilinan J."/>
            <person name="LaButti K."/>
            <person name="Riley R."/>
            <person name="Lipzen A."/>
            <person name="Clum A."/>
            <person name="Drula E."/>
            <person name="Henrissat B."/>
            <person name="Kohler A."/>
            <person name="Grigoriev I.V."/>
            <person name="Martin F.M."/>
            <person name="Hacquard S."/>
        </authorList>
    </citation>
    <scope>NUCLEOTIDE SEQUENCE</scope>
    <source>
        <strain evidence="2">MPI-CAGE-AT-0016</strain>
    </source>
</reference>
<feature type="compositionally biased region" description="Polar residues" evidence="1">
    <location>
        <begin position="344"/>
        <end position="367"/>
    </location>
</feature>
<feature type="region of interest" description="Disordered" evidence="1">
    <location>
        <begin position="456"/>
        <end position="491"/>
    </location>
</feature>
<feature type="compositionally biased region" description="Basic and acidic residues" evidence="1">
    <location>
        <begin position="31"/>
        <end position="41"/>
    </location>
</feature>
<dbReference type="EMBL" id="JAGPXD010000002">
    <property type="protein sequence ID" value="KAH7368841.1"/>
    <property type="molecule type" value="Genomic_DNA"/>
</dbReference>
<sequence>MIVMGTGGINPVPDMSARQGWLIESEMAREQEAVIERERQRRASQRASNESAHHRRSRSRRRSESAPRGKSTEATRKGSHSHVRSNSQIRSENSTHHRRSESLTRRSENKPPKRVESKHSSRVESRQPSRVDLAVPRRTSSFSRERQGPTAAHTVKTTLRPSVERSRDQPVRAPRWDAEGSLSVIWAFTELRLQRLARGKSCVHFDPSKDSQGCKALAAKMHHSFVTLQYAGRIVDHQERIAAEVGGPEVASCAWWRACCCPGRKIKKNERDLVVIEALREHEARKQQGYKKNAPMEVQPQPVEMQFQPLPTVLEGQKASHVTSQAGSVCSGEELRSPGLRSSPLYSGSESRQGSDSDPDPTKTTSPEAAHVRESSGGHHTKVPQGLHALHLDPILPVAPEMHPKFDVSQTLLKAPRPLSPKLHHLDDDMPGAYPSPLPYTPKAHDLAADEAVGAASAPVEHKHRVNDDAAARPGSPGPGMQNHRLSDDIQLPAAPPPVAVRWPSWSTASGAVAGKGEETTPHELGAVGDELAPIGEEGIEMHRLGADMLASTRM</sequence>
<comment type="caution">
    <text evidence="2">The sequence shown here is derived from an EMBL/GenBank/DDBJ whole genome shotgun (WGS) entry which is preliminary data.</text>
</comment>
<feature type="region of interest" description="Disordered" evidence="1">
    <location>
        <begin position="31"/>
        <end position="172"/>
    </location>
</feature>
<dbReference type="AlphaFoldDB" id="A0A8K0TL48"/>
<feature type="compositionally biased region" description="Basic and acidic residues" evidence="1">
    <location>
        <begin position="100"/>
        <end position="129"/>
    </location>
</feature>
<gene>
    <name evidence="2" type="ORF">B0T11DRAFT_67754</name>
</gene>
<protein>
    <submittedName>
        <fullName evidence="2">Uncharacterized protein</fullName>
    </submittedName>
</protein>
<evidence type="ECO:0000313" key="2">
    <source>
        <dbReference type="EMBL" id="KAH7368841.1"/>
    </source>
</evidence>
<keyword evidence="3" id="KW-1185">Reference proteome</keyword>
<feature type="region of interest" description="Disordered" evidence="1">
    <location>
        <begin position="316"/>
        <end position="384"/>
    </location>
</feature>
<evidence type="ECO:0000256" key="1">
    <source>
        <dbReference type="SAM" id="MobiDB-lite"/>
    </source>
</evidence>
<organism evidence="2 3">
    <name type="scientific">Plectosphaerella cucumerina</name>
    <dbReference type="NCBI Taxonomy" id="40658"/>
    <lineage>
        <taxon>Eukaryota</taxon>
        <taxon>Fungi</taxon>
        <taxon>Dikarya</taxon>
        <taxon>Ascomycota</taxon>
        <taxon>Pezizomycotina</taxon>
        <taxon>Sordariomycetes</taxon>
        <taxon>Hypocreomycetidae</taxon>
        <taxon>Glomerellales</taxon>
        <taxon>Plectosphaerellaceae</taxon>
        <taxon>Plectosphaerella</taxon>
    </lineage>
</organism>
<dbReference type="Proteomes" id="UP000813385">
    <property type="component" value="Unassembled WGS sequence"/>
</dbReference>
<feature type="compositionally biased region" description="Basic and acidic residues" evidence="1">
    <location>
        <begin position="162"/>
        <end position="172"/>
    </location>
</feature>
<accession>A0A8K0TL48</accession>